<dbReference type="PATRIC" id="fig|1309411.5.peg.1918"/>
<dbReference type="KEGG" id="dch:SY84_09435"/>
<feature type="DNA-binding region" description="H-T-H motif" evidence="2">
    <location>
        <begin position="37"/>
        <end position="56"/>
    </location>
</feature>
<dbReference type="InterPro" id="IPR041483">
    <property type="entry name" value="TetR_C_34"/>
</dbReference>
<dbReference type="SUPFAM" id="SSF46689">
    <property type="entry name" value="Homeodomain-like"/>
    <property type="match status" value="1"/>
</dbReference>
<dbReference type="GO" id="GO:0003700">
    <property type="term" value="F:DNA-binding transcription factor activity"/>
    <property type="evidence" value="ECO:0007669"/>
    <property type="project" value="TreeGrafter"/>
</dbReference>
<proteinExistence type="predicted"/>
<keyword evidence="1 2" id="KW-0238">DNA-binding</keyword>
<dbReference type="Gene3D" id="1.10.357.10">
    <property type="entry name" value="Tetracycline Repressor, domain 2"/>
    <property type="match status" value="1"/>
</dbReference>
<dbReference type="Pfam" id="PF17929">
    <property type="entry name" value="TetR_C_34"/>
    <property type="match status" value="1"/>
</dbReference>
<keyword evidence="5" id="KW-1185">Reference proteome</keyword>
<evidence type="ECO:0000313" key="5">
    <source>
        <dbReference type="Proteomes" id="UP000034024"/>
    </source>
</evidence>
<dbReference type="InterPro" id="IPR009057">
    <property type="entry name" value="Homeodomain-like_sf"/>
</dbReference>
<dbReference type="RefSeq" id="WP_046843804.1">
    <property type="nucleotide sequence ID" value="NZ_CP011389.1"/>
</dbReference>
<sequence length="218" mass="23847">MVTQVRARSDAAKQERRAQILTAARTLWQTHRYPDLTLNAIAEQVHLTKAALFAYFPSKEDLFLSLYEDLLDDFFRDLNRHLDLGGTHTPATLARTLGSLTLAHPDLTRLIPLLAGILEHNISAARAHAHKTRVAAHLSATAPRLQRALPGLRGDAPARLLTYTQALIAGLQPMSDPSPAVREALRDSPLGALHLRLDTALPDALTALITGLSTEQET</sequence>
<name>A0A0F7JPM4_9DEIO</name>
<organism evidence="4 5">
    <name type="scientific">Deinococcus soli</name>
    <name type="common">ex Cha et al. 2016</name>
    <dbReference type="NCBI Taxonomy" id="1309411"/>
    <lineage>
        <taxon>Bacteria</taxon>
        <taxon>Thermotogati</taxon>
        <taxon>Deinococcota</taxon>
        <taxon>Deinococci</taxon>
        <taxon>Deinococcales</taxon>
        <taxon>Deinococcaceae</taxon>
        <taxon>Deinococcus</taxon>
    </lineage>
</organism>
<dbReference type="PANTHER" id="PTHR30055:SF178">
    <property type="entry name" value="POSSIBLE TRANSCRIPTIONAL REGULATORY PROTEIN"/>
    <property type="match status" value="1"/>
</dbReference>
<evidence type="ECO:0000259" key="3">
    <source>
        <dbReference type="PROSITE" id="PS50977"/>
    </source>
</evidence>
<accession>A0A0F7JPM4</accession>
<dbReference type="Pfam" id="PF00440">
    <property type="entry name" value="TetR_N"/>
    <property type="match status" value="1"/>
</dbReference>
<dbReference type="PRINTS" id="PR00455">
    <property type="entry name" value="HTHTETR"/>
</dbReference>
<dbReference type="OrthoDB" id="9812993at2"/>
<dbReference type="InterPro" id="IPR050109">
    <property type="entry name" value="HTH-type_TetR-like_transc_reg"/>
</dbReference>
<dbReference type="GO" id="GO:0000976">
    <property type="term" value="F:transcription cis-regulatory region binding"/>
    <property type="evidence" value="ECO:0007669"/>
    <property type="project" value="TreeGrafter"/>
</dbReference>
<evidence type="ECO:0000313" key="4">
    <source>
        <dbReference type="EMBL" id="AKH17234.1"/>
    </source>
</evidence>
<dbReference type="InterPro" id="IPR001647">
    <property type="entry name" value="HTH_TetR"/>
</dbReference>
<reference evidence="4 5" key="1">
    <citation type="submission" date="2015-01" db="EMBL/GenBank/DDBJ databases">
        <title>Deinococcus soli/N5/whole genome sequencing.</title>
        <authorList>
            <person name="Kim M.K."/>
            <person name="Srinivasan S."/>
            <person name="Lee J.-J."/>
        </authorList>
    </citation>
    <scope>NUCLEOTIDE SEQUENCE [LARGE SCALE GENOMIC DNA]</scope>
    <source>
        <strain evidence="4 5">N5</strain>
    </source>
</reference>
<feature type="domain" description="HTH tetR-type" evidence="3">
    <location>
        <begin position="14"/>
        <end position="74"/>
    </location>
</feature>
<dbReference type="AlphaFoldDB" id="A0A0F7JPM4"/>
<dbReference type="PROSITE" id="PS50977">
    <property type="entry name" value="HTH_TETR_2"/>
    <property type="match status" value="1"/>
</dbReference>
<evidence type="ECO:0000256" key="2">
    <source>
        <dbReference type="PROSITE-ProRule" id="PRU00335"/>
    </source>
</evidence>
<dbReference type="EMBL" id="CP011389">
    <property type="protein sequence ID" value="AKH17234.1"/>
    <property type="molecule type" value="Genomic_DNA"/>
</dbReference>
<evidence type="ECO:0000256" key="1">
    <source>
        <dbReference type="ARBA" id="ARBA00023125"/>
    </source>
</evidence>
<gene>
    <name evidence="4" type="ORF">SY84_09435</name>
</gene>
<protein>
    <recommendedName>
        <fullName evidence="3">HTH tetR-type domain-containing protein</fullName>
    </recommendedName>
</protein>
<dbReference type="Proteomes" id="UP000034024">
    <property type="component" value="Chromosome"/>
</dbReference>
<dbReference type="PANTHER" id="PTHR30055">
    <property type="entry name" value="HTH-TYPE TRANSCRIPTIONAL REGULATOR RUTR"/>
    <property type="match status" value="1"/>
</dbReference>